<proteinExistence type="predicted"/>
<reference evidence="2" key="2">
    <citation type="submission" date="2021-05" db="UniProtKB">
        <authorList>
            <consortium name="EnsemblPlants"/>
        </authorList>
    </citation>
    <scope>IDENTIFICATION</scope>
    <source>
        <strain evidence="2">subsp. malaccensis</strain>
    </source>
</reference>
<accession>A0A804JE04</accession>
<evidence type="ECO:0000313" key="2">
    <source>
        <dbReference type="EnsemblPlants" id="Ma06_p08390.1"/>
    </source>
</evidence>
<dbReference type="InParanoid" id="A0A804JE04"/>
<dbReference type="AlphaFoldDB" id="A0A804JE04"/>
<evidence type="ECO:0000313" key="3">
    <source>
        <dbReference type="Proteomes" id="UP000012960"/>
    </source>
</evidence>
<protein>
    <submittedName>
        <fullName evidence="1">(wild Malaysian banana) hypothetical protein</fullName>
    </submittedName>
</protein>
<gene>
    <name evidence="1" type="ORF">GSMUA_154500.1</name>
</gene>
<dbReference type="Proteomes" id="UP000012960">
    <property type="component" value="Unplaced"/>
</dbReference>
<dbReference type="EnsemblPlants" id="Ma06_t08390.1">
    <property type="protein sequence ID" value="Ma06_p08390.1"/>
    <property type="gene ID" value="Ma06_g08390"/>
</dbReference>
<name>A0A804JE04_MUSAM</name>
<organism evidence="2 3">
    <name type="scientific">Musa acuminata subsp. malaccensis</name>
    <name type="common">Wild banana</name>
    <name type="synonym">Musa malaccensis</name>
    <dbReference type="NCBI Taxonomy" id="214687"/>
    <lineage>
        <taxon>Eukaryota</taxon>
        <taxon>Viridiplantae</taxon>
        <taxon>Streptophyta</taxon>
        <taxon>Embryophyta</taxon>
        <taxon>Tracheophyta</taxon>
        <taxon>Spermatophyta</taxon>
        <taxon>Magnoliopsida</taxon>
        <taxon>Liliopsida</taxon>
        <taxon>Zingiberales</taxon>
        <taxon>Musaceae</taxon>
        <taxon>Musa</taxon>
    </lineage>
</organism>
<keyword evidence="3" id="KW-1185">Reference proteome</keyword>
<sequence>TKEKRTDKKRNRKVEKIDEKTSYDIVNGSFQAH</sequence>
<dbReference type="EMBL" id="HG996471">
    <property type="protein sequence ID" value="CAG1845655.1"/>
    <property type="molecule type" value="Genomic_DNA"/>
</dbReference>
<dbReference type="Gramene" id="Ma06_t08390.1">
    <property type="protein sequence ID" value="Ma06_p08390.1"/>
    <property type="gene ID" value="Ma06_g08390"/>
</dbReference>
<evidence type="ECO:0000313" key="1">
    <source>
        <dbReference type="EMBL" id="CAG1845655.1"/>
    </source>
</evidence>
<reference evidence="1" key="1">
    <citation type="submission" date="2021-03" db="EMBL/GenBank/DDBJ databases">
        <authorList>
            <consortium name="Genoscope - CEA"/>
            <person name="William W."/>
        </authorList>
    </citation>
    <scope>NUCLEOTIDE SEQUENCE</scope>
    <source>
        <strain evidence="1">Doubled-haploid Pahang</strain>
    </source>
</reference>